<sequence length="211" mass="23431">MMPTLPRPGIKLIPAKWIFISALLIMTGTILTVYLTGFTSSRSILDNATISLSILCTIFFGFLTSSLYYGIKLKDDVGDLTRKIKWLNNTATEAVADVPDIAGKSGGKGSMLPDLDLGDGADEFAAAVFAWIAVTLAFIAFLFLFETVIWAFVLLLAAMLYWVFFRAVRLVLKNSPRCRGRFSKAAFYGLGYTLLYSSWMYVILLSVKFLR</sequence>
<organism evidence="2 3">
    <name type="scientific">Pontibacter ruber</name>
    <dbReference type="NCBI Taxonomy" id="1343895"/>
    <lineage>
        <taxon>Bacteria</taxon>
        <taxon>Pseudomonadati</taxon>
        <taxon>Bacteroidota</taxon>
        <taxon>Cytophagia</taxon>
        <taxon>Cytophagales</taxon>
        <taxon>Hymenobacteraceae</taxon>
        <taxon>Pontibacter</taxon>
    </lineage>
</organism>
<keyword evidence="1" id="KW-0812">Transmembrane</keyword>
<evidence type="ECO:0000313" key="3">
    <source>
        <dbReference type="Proteomes" id="UP001597374"/>
    </source>
</evidence>
<feature type="transmembrane region" description="Helical" evidence="1">
    <location>
        <begin position="124"/>
        <end position="143"/>
    </location>
</feature>
<keyword evidence="1" id="KW-0472">Membrane</keyword>
<proteinExistence type="predicted"/>
<feature type="transmembrane region" description="Helical" evidence="1">
    <location>
        <begin position="185"/>
        <end position="207"/>
    </location>
</feature>
<protein>
    <submittedName>
        <fullName evidence="2">Uncharacterized protein</fullName>
    </submittedName>
</protein>
<dbReference type="RefSeq" id="WP_250429191.1">
    <property type="nucleotide sequence ID" value="NZ_JALPRR010000002.1"/>
</dbReference>
<dbReference type="Proteomes" id="UP001597374">
    <property type="component" value="Unassembled WGS sequence"/>
</dbReference>
<name>A0ABW5CU68_9BACT</name>
<comment type="caution">
    <text evidence="2">The sequence shown here is derived from an EMBL/GenBank/DDBJ whole genome shotgun (WGS) entry which is preliminary data.</text>
</comment>
<dbReference type="EMBL" id="JBHUIM010000001">
    <property type="protein sequence ID" value="MFD2245353.1"/>
    <property type="molecule type" value="Genomic_DNA"/>
</dbReference>
<feature type="transmembrane region" description="Helical" evidence="1">
    <location>
        <begin position="148"/>
        <end position="165"/>
    </location>
</feature>
<feature type="transmembrane region" description="Helical" evidence="1">
    <location>
        <begin position="50"/>
        <end position="71"/>
    </location>
</feature>
<evidence type="ECO:0000313" key="2">
    <source>
        <dbReference type="EMBL" id="MFD2245353.1"/>
    </source>
</evidence>
<gene>
    <name evidence="2" type="ORF">ACFSKP_03750</name>
</gene>
<evidence type="ECO:0000256" key="1">
    <source>
        <dbReference type="SAM" id="Phobius"/>
    </source>
</evidence>
<keyword evidence="3" id="KW-1185">Reference proteome</keyword>
<feature type="transmembrane region" description="Helical" evidence="1">
    <location>
        <begin position="17"/>
        <end position="38"/>
    </location>
</feature>
<accession>A0ABW5CU68</accession>
<reference evidence="3" key="1">
    <citation type="journal article" date="2019" name="Int. J. Syst. Evol. Microbiol.">
        <title>The Global Catalogue of Microorganisms (GCM) 10K type strain sequencing project: providing services to taxonomists for standard genome sequencing and annotation.</title>
        <authorList>
            <consortium name="The Broad Institute Genomics Platform"/>
            <consortium name="The Broad Institute Genome Sequencing Center for Infectious Disease"/>
            <person name="Wu L."/>
            <person name="Ma J."/>
        </authorList>
    </citation>
    <scope>NUCLEOTIDE SEQUENCE [LARGE SCALE GENOMIC DNA]</scope>
    <source>
        <strain evidence="3">CGMCC 4.1782</strain>
    </source>
</reference>
<keyword evidence="1" id="KW-1133">Transmembrane helix</keyword>